<keyword evidence="2" id="KW-1185">Reference proteome</keyword>
<evidence type="ECO:0000313" key="1">
    <source>
        <dbReference type="EMBL" id="KIK95078.1"/>
    </source>
</evidence>
<dbReference type="HOGENOM" id="CLU_2873903_0_0_1"/>
<accession>A0A0D0DQW6</accession>
<dbReference type="InParanoid" id="A0A0D0DQW6"/>
<proteinExistence type="predicted"/>
<dbReference type="Proteomes" id="UP000054538">
    <property type="component" value="Unassembled WGS sequence"/>
</dbReference>
<reference evidence="2" key="2">
    <citation type="submission" date="2015-01" db="EMBL/GenBank/DDBJ databases">
        <title>Evolutionary Origins and Diversification of the Mycorrhizal Mutualists.</title>
        <authorList>
            <consortium name="DOE Joint Genome Institute"/>
            <consortium name="Mycorrhizal Genomics Consortium"/>
            <person name="Kohler A."/>
            <person name="Kuo A."/>
            <person name="Nagy L.G."/>
            <person name="Floudas D."/>
            <person name="Copeland A."/>
            <person name="Barry K.W."/>
            <person name="Cichocki N."/>
            <person name="Veneault-Fourrey C."/>
            <person name="LaButti K."/>
            <person name="Lindquist E.A."/>
            <person name="Lipzen A."/>
            <person name="Lundell T."/>
            <person name="Morin E."/>
            <person name="Murat C."/>
            <person name="Riley R."/>
            <person name="Ohm R."/>
            <person name="Sun H."/>
            <person name="Tunlid A."/>
            <person name="Henrissat B."/>
            <person name="Grigoriev I.V."/>
            <person name="Hibbett D.S."/>
            <person name="Martin F."/>
        </authorList>
    </citation>
    <scope>NUCLEOTIDE SEQUENCE [LARGE SCALE GENOMIC DNA]</scope>
    <source>
        <strain evidence="2">Ve08.2h10</strain>
    </source>
</reference>
<evidence type="ECO:0000313" key="2">
    <source>
        <dbReference type="Proteomes" id="UP000054538"/>
    </source>
</evidence>
<sequence length="64" mass="7119">LMEMQSNVILQSMYCNKLSGQLAAQEEGKSKKRKGGHLVSDGLPRLLTGDEFFKKVVDHQKAAE</sequence>
<reference evidence="1 2" key="1">
    <citation type="submission" date="2014-04" db="EMBL/GenBank/DDBJ databases">
        <authorList>
            <consortium name="DOE Joint Genome Institute"/>
            <person name="Kuo A."/>
            <person name="Kohler A."/>
            <person name="Jargeat P."/>
            <person name="Nagy L.G."/>
            <person name="Floudas D."/>
            <person name="Copeland A."/>
            <person name="Barry K.W."/>
            <person name="Cichocki N."/>
            <person name="Veneault-Fourrey C."/>
            <person name="LaButti K."/>
            <person name="Lindquist E.A."/>
            <person name="Lipzen A."/>
            <person name="Lundell T."/>
            <person name="Morin E."/>
            <person name="Murat C."/>
            <person name="Sun H."/>
            <person name="Tunlid A."/>
            <person name="Henrissat B."/>
            <person name="Grigoriev I.V."/>
            <person name="Hibbett D.S."/>
            <person name="Martin F."/>
            <person name="Nordberg H.P."/>
            <person name="Cantor M.N."/>
            <person name="Hua S.X."/>
        </authorList>
    </citation>
    <scope>NUCLEOTIDE SEQUENCE [LARGE SCALE GENOMIC DNA]</scope>
    <source>
        <strain evidence="1 2">Ve08.2h10</strain>
    </source>
</reference>
<feature type="non-terminal residue" evidence="1">
    <location>
        <position position="64"/>
    </location>
</feature>
<dbReference type="EMBL" id="KN825066">
    <property type="protein sequence ID" value="KIK95078.1"/>
    <property type="molecule type" value="Genomic_DNA"/>
</dbReference>
<organism evidence="1 2">
    <name type="scientific">Paxillus rubicundulus Ve08.2h10</name>
    <dbReference type="NCBI Taxonomy" id="930991"/>
    <lineage>
        <taxon>Eukaryota</taxon>
        <taxon>Fungi</taxon>
        <taxon>Dikarya</taxon>
        <taxon>Basidiomycota</taxon>
        <taxon>Agaricomycotina</taxon>
        <taxon>Agaricomycetes</taxon>
        <taxon>Agaricomycetidae</taxon>
        <taxon>Boletales</taxon>
        <taxon>Paxilineae</taxon>
        <taxon>Paxillaceae</taxon>
        <taxon>Paxillus</taxon>
    </lineage>
</organism>
<dbReference type="OrthoDB" id="2668279at2759"/>
<protein>
    <submittedName>
        <fullName evidence="1">Uncharacterized protein</fullName>
    </submittedName>
</protein>
<gene>
    <name evidence="1" type="ORF">PAXRUDRAFT_60672</name>
</gene>
<feature type="non-terminal residue" evidence="1">
    <location>
        <position position="1"/>
    </location>
</feature>
<dbReference type="AlphaFoldDB" id="A0A0D0DQW6"/>
<name>A0A0D0DQW6_9AGAM</name>